<dbReference type="InterPro" id="IPR043504">
    <property type="entry name" value="Peptidase_S1_PA_chymotrypsin"/>
</dbReference>
<dbReference type="InterPro" id="IPR009003">
    <property type="entry name" value="Peptidase_S1_PA"/>
</dbReference>
<evidence type="ECO:0000256" key="3">
    <source>
        <dbReference type="ARBA" id="ARBA00013035"/>
    </source>
</evidence>
<evidence type="ECO:0000313" key="5">
    <source>
        <dbReference type="Proteomes" id="UP000254495"/>
    </source>
</evidence>
<dbReference type="AlphaFoldDB" id="A0A376VB74"/>
<proteinExistence type="predicted"/>
<protein>
    <recommendedName>
        <fullName evidence="3">peptidase Do</fullName>
        <ecNumber evidence="3">3.4.21.107</ecNumber>
    </recommendedName>
</protein>
<dbReference type="SUPFAM" id="SSF50494">
    <property type="entry name" value="Trypsin-like serine proteases"/>
    <property type="match status" value="1"/>
</dbReference>
<dbReference type="Proteomes" id="UP000254495">
    <property type="component" value="Unassembled WGS sequence"/>
</dbReference>
<comment type="catalytic activity">
    <reaction evidence="1">
        <text>Acts on substrates that are at least partially unfolded. The cleavage site P1 residue is normally between a pair of hydrophobic residues, such as Val-|-Val.</text>
        <dbReference type="EC" id="3.4.21.107"/>
    </reaction>
</comment>
<organism evidence="4 5">
    <name type="scientific">Escherichia coli</name>
    <dbReference type="NCBI Taxonomy" id="562"/>
    <lineage>
        <taxon>Bacteria</taxon>
        <taxon>Pseudomonadati</taxon>
        <taxon>Pseudomonadota</taxon>
        <taxon>Gammaproteobacteria</taxon>
        <taxon>Enterobacterales</taxon>
        <taxon>Enterobacteriaceae</taxon>
        <taxon>Escherichia</taxon>
    </lineage>
</organism>
<keyword evidence="4" id="KW-0378">Hydrolase</keyword>
<dbReference type="Gene3D" id="2.40.10.10">
    <property type="entry name" value="Trypsin-like serine proteases"/>
    <property type="match status" value="1"/>
</dbReference>
<dbReference type="GO" id="GO:0006508">
    <property type="term" value="P:proteolysis"/>
    <property type="evidence" value="ECO:0007669"/>
    <property type="project" value="UniProtKB-KW"/>
</dbReference>
<reference evidence="4 5" key="1">
    <citation type="submission" date="2018-06" db="EMBL/GenBank/DDBJ databases">
        <authorList>
            <consortium name="Pathogen Informatics"/>
            <person name="Doyle S."/>
        </authorList>
    </citation>
    <scope>NUCLEOTIDE SEQUENCE [LARGE SCALE GENOMIC DNA]</scope>
    <source>
        <strain evidence="4 5">NCTC9077</strain>
    </source>
</reference>
<dbReference type="EMBL" id="UGCU01000001">
    <property type="protein sequence ID" value="STJ09072.1"/>
    <property type="molecule type" value="Genomic_DNA"/>
</dbReference>
<dbReference type="FunFam" id="2.40.10.10:FF:000009">
    <property type="entry name" value="Serine endoprotease DegS, periplasmic"/>
    <property type="match status" value="1"/>
</dbReference>
<dbReference type="GO" id="GO:0030313">
    <property type="term" value="C:cell envelope"/>
    <property type="evidence" value="ECO:0007669"/>
    <property type="project" value="UniProtKB-SubCell"/>
</dbReference>
<evidence type="ECO:0000313" key="4">
    <source>
        <dbReference type="EMBL" id="STJ09072.1"/>
    </source>
</evidence>
<accession>A0A376VB74</accession>
<sequence>MFVKLLRSVAIGLIVGAILLVAMPSLRSLNPLSTPQFDSTDETPASYNLAVRRAAPAVVNVYNRGLNTNSHNQLEIRTLGSGVIMDQRGYIITNKHVINDADQIHRRLTGWACI</sequence>
<evidence type="ECO:0000256" key="2">
    <source>
        <dbReference type="ARBA" id="ARBA00004196"/>
    </source>
</evidence>
<gene>
    <name evidence="4" type="primary">degS_3</name>
    <name evidence="4" type="ORF">NCTC9077_00681</name>
</gene>
<dbReference type="EC" id="3.4.21.107" evidence="3"/>
<evidence type="ECO:0000256" key="1">
    <source>
        <dbReference type="ARBA" id="ARBA00001772"/>
    </source>
</evidence>
<keyword evidence="4" id="KW-0645">Protease</keyword>
<dbReference type="GO" id="GO:0008233">
    <property type="term" value="F:peptidase activity"/>
    <property type="evidence" value="ECO:0007669"/>
    <property type="project" value="UniProtKB-KW"/>
</dbReference>
<name>A0A376VB74_ECOLX</name>
<comment type="subcellular location">
    <subcellularLocation>
        <location evidence="2">Cell envelope</location>
    </subcellularLocation>
</comment>